<keyword evidence="5 9" id="KW-0547">Nucleotide-binding</keyword>
<feature type="active site" evidence="9">
    <location>
        <position position="22"/>
    </location>
</feature>
<keyword evidence="4 9" id="KW-0808">Transferase</keyword>
<dbReference type="GO" id="GO:0016114">
    <property type="term" value="P:terpenoid biosynthetic process"/>
    <property type="evidence" value="ECO:0007669"/>
    <property type="project" value="InterPro"/>
</dbReference>
<dbReference type="InterPro" id="IPR013750">
    <property type="entry name" value="GHMP_kinase_C_dom"/>
</dbReference>
<comment type="catalytic activity">
    <reaction evidence="9">
        <text>4-CDP-2-C-methyl-D-erythritol + ATP = 4-CDP-2-C-methyl-D-erythritol 2-phosphate + ADP + H(+)</text>
        <dbReference type="Rhea" id="RHEA:18437"/>
        <dbReference type="ChEBI" id="CHEBI:15378"/>
        <dbReference type="ChEBI" id="CHEBI:30616"/>
        <dbReference type="ChEBI" id="CHEBI:57823"/>
        <dbReference type="ChEBI" id="CHEBI:57919"/>
        <dbReference type="ChEBI" id="CHEBI:456216"/>
        <dbReference type="EC" id="2.7.1.148"/>
    </reaction>
</comment>
<dbReference type="InterPro" id="IPR004424">
    <property type="entry name" value="IspE"/>
</dbReference>
<comment type="pathway">
    <text evidence="9">Isoprenoid biosynthesis; isopentenyl diphosphate biosynthesis via DXP pathway; isopentenyl diphosphate from 1-deoxy-D-xylulose 5-phosphate: step 3/6.</text>
</comment>
<dbReference type="Gene3D" id="3.30.230.10">
    <property type="match status" value="1"/>
</dbReference>
<organism evidence="13 14">
    <name type="scientific">Corynebacterium propinquum</name>
    <dbReference type="NCBI Taxonomy" id="43769"/>
    <lineage>
        <taxon>Bacteria</taxon>
        <taxon>Bacillati</taxon>
        <taxon>Actinomycetota</taxon>
        <taxon>Actinomycetes</taxon>
        <taxon>Mycobacteriales</taxon>
        <taxon>Corynebacteriaceae</taxon>
        <taxon>Corynebacterium</taxon>
    </lineage>
</organism>
<feature type="region of interest" description="Disordered" evidence="10">
    <location>
        <begin position="64"/>
        <end position="86"/>
    </location>
</feature>
<reference evidence="13" key="1">
    <citation type="submission" date="2023-05" db="EMBL/GenBank/DDBJ databases">
        <title>Metabolic capabilities are highly conserved among human nasal-associated Corynebacterium species in pangenomic analyses.</title>
        <authorList>
            <person name="Tran T.H."/>
            <person name="Roberts A.Q."/>
            <person name="Escapa I.F."/>
            <person name="Gao W."/>
            <person name="Conlan S."/>
            <person name="Kong H."/>
            <person name="Segre J.A."/>
            <person name="Kelly M.S."/>
            <person name="Lemon K.P."/>
        </authorList>
    </citation>
    <scope>NUCLEOTIDE SEQUENCE</scope>
    <source>
        <strain evidence="13">KPL2654</strain>
    </source>
</reference>
<protein>
    <recommendedName>
        <fullName evidence="3 9">4-diphosphocytidyl-2-C-methyl-D-erythritol kinase</fullName>
        <shortName evidence="9">CMK</shortName>
        <ecNumber evidence="2 9">2.7.1.148</ecNumber>
    </recommendedName>
    <alternativeName>
        <fullName evidence="8 9">4-(cytidine-5'-diphospho)-2-C-methyl-D-erythritol kinase</fullName>
    </alternativeName>
</protein>
<dbReference type="EC" id="2.7.1.148" evidence="2 9"/>
<comment type="function">
    <text evidence="9">Catalyzes the phosphorylation of the position 2 hydroxy group of 4-diphosphocytidyl-2C-methyl-D-erythritol.</text>
</comment>
<dbReference type="InterPro" id="IPR020568">
    <property type="entry name" value="Ribosomal_Su5_D2-typ_SF"/>
</dbReference>
<dbReference type="SUPFAM" id="SSF54211">
    <property type="entry name" value="Ribosomal protein S5 domain 2-like"/>
    <property type="match status" value="1"/>
</dbReference>
<evidence type="ECO:0000256" key="8">
    <source>
        <dbReference type="ARBA" id="ARBA00032554"/>
    </source>
</evidence>
<evidence type="ECO:0000256" key="5">
    <source>
        <dbReference type="ARBA" id="ARBA00022741"/>
    </source>
</evidence>
<dbReference type="HAMAP" id="MF_00061">
    <property type="entry name" value="IspE"/>
    <property type="match status" value="1"/>
</dbReference>
<keyword evidence="7 9" id="KW-0067">ATP-binding</keyword>
<dbReference type="Gene3D" id="3.30.70.890">
    <property type="entry name" value="GHMP kinase, C-terminal domain"/>
    <property type="match status" value="1"/>
</dbReference>
<dbReference type="InterPro" id="IPR036554">
    <property type="entry name" value="GHMP_kinase_C_sf"/>
</dbReference>
<evidence type="ECO:0000259" key="12">
    <source>
        <dbReference type="Pfam" id="PF08544"/>
    </source>
</evidence>
<comment type="caution">
    <text evidence="13">The sequence shown here is derived from an EMBL/GenBank/DDBJ whole genome shotgun (WGS) entry which is preliminary data.</text>
</comment>
<dbReference type="Proteomes" id="UP001226160">
    <property type="component" value="Unassembled WGS sequence"/>
</dbReference>
<evidence type="ECO:0000256" key="10">
    <source>
        <dbReference type="SAM" id="MobiDB-lite"/>
    </source>
</evidence>
<evidence type="ECO:0000256" key="2">
    <source>
        <dbReference type="ARBA" id="ARBA00012052"/>
    </source>
</evidence>
<dbReference type="GO" id="GO:0005524">
    <property type="term" value="F:ATP binding"/>
    <property type="evidence" value="ECO:0007669"/>
    <property type="project" value="UniProtKB-UniRule"/>
</dbReference>
<name>A0AAP4FBC2_9CORY</name>
<comment type="similarity">
    <text evidence="1 9">Belongs to the GHMP kinase family. IspE subfamily.</text>
</comment>
<evidence type="ECO:0000313" key="13">
    <source>
        <dbReference type="EMBL" id="MDK4326606.1"/>
    </source>
</evidence>
<keyword evidence="6 9" id="KW-0418">Kinase</keyword>
<evidence type="ECO:0000256" key="1">
    <source>
        <dbReference type="ARBA" id="ARBA00009684"/>
    </source>
</evidence>
<evidence type="ECO:0000256" key="9">
    <source>
        <dbReference type="HAMAP-Rule" id="MF_00061"/>
    </source>
</evidence>
<evidence type="ECO:0000256" key="7">
    <source>
        <dbReference type="ARBA" id="ARBA00022840"/>
    </source>
</evidence>
<evidence type="ECO:0000256" key="6">
    <source>
        <dbReference type="ARBA" id="ARBA00022777"/>
    </source>
</evidence>
<proteinExistence type="inferred from homology"/>
<dbReference type="PANTHER" id="PTHR43527:SF2">
    <property type="entry name" value="4-DIPHOSPHOCYTIDYL-2-C-METHYL-D-ERYTHRITOL KINASE, CHLOROPLASTIC"/>
    <property type="match status" value="1"/>
</dbReference>
<dbReference type="SUPFAM" id="SSF55060">
    <property type="entry name" value="GHMP Kinase, C-terminal domain"/>
    <property type="match status" value="1"/>
</dbReference>
<keyword evidence="9" id="KW-0414">Isoprene biosynthesis</keyword>
<dbReference type="Pfam" id="PF00288">
    <property type="entry name" value="GHMP_kinases_N"/>
    <property type="match status" value="1"/>
</dbReference>
<dbReference type="NCBIfam" id="NF002870">
    <property type="entry name" value="PRK03188.1"/>
    <property type="match status" value="1"/>
</dbReference>
<dbReference type="EMBL" id="JASNVP010000008">
    <property type="protein sequence ID" value="MDK4326606.1"/>
    <property type="molecule type" value="Genomic_DNA"/>
</dbReference>
<evidence type="ECO:0000256" key="4">
    <source>
        <dbReference type="ARBA" id="ARBA00022679"/>
    </source>
</evidence>
<gene>
    <name evidence="9" type="primary">ispE</name>
    <name evidence="13" type="ORF">QPX54_08845</name>
</gene>
<dbReference type="InterPro" id="IPR006204">
    <property type="entry name" value="GHMP_kinase_N_dom"/>
</dbReference>
<dbReference type="RefSeq" id="WP_284589913.1">
    <property type="nucleotide sequence ID" value="NZ_JASNVP010000008.1"/>
</dbReference>
<evidence type="ECO:0000313" key="14">
    <source>
        <dbReference type="Proteomes" id="UP001226160"/>
    </source>
</evidence>
<feature type="active site" evidence="9">
    <location>
        <position position="194"/>
    </location>
</feature>
<dbReference type="Pfam" id="PF08544">
    <property type="entry name" value="GHMP_kinases_C"/>
    <property type="match status" value="1"/>
</dbReference>
<evidence type="ECO:0000259" key="11">
    <source>
        <dbReference type="Pfam" id="PF00288"/>
    </source>
</evidence>
<evidence type="ECO:0000256" key="3">
    <source>
        <dbReference type="ARBA" id="ARBA00017473"/>
    </source>
</evidence>
<dbReference type="GO" id="GO:0019288">
    <property type="term" value="P:isopentenyl diphosphate biosynthetic process, methylerythritol 4-phosphate pathway"/>
    <property type="evidence" value="ECO:0007669"/>
    <property type="project" value="UniProtKB-UniRule"/>
</dbReference>
<dbReference type="PANTHER" id="PTHR43527">
    <property type="entry name" value="4-DIPHOSPHOCYTIDYL-2-C-METHYL-D-ERYTHRITOL KINASE, CHLOROPLASTIC"/>
    <property type="match status" value="1"/>
</dbReference>
<feature type="binding site" evidence="9">
    <location>
        <begin position="147"/>
        <end position="157"/>
    </location>
    <ligand>
        <name>ATP</name>
        <dbReference type="ChEBI" id="CHEBI:30616"/>
    </ligand>
</feature>
<dbReference type="GO" id="GO:0050515">
    <property type="term" value="F:4-(cytidine 5'-diphospho)-2-C-methyl-D-erythritol kinase activity"/>
    <property type="evidence" value="ECO:0007669"/>
    <property type="project" value="UniProtKB-UniRule"/>
</dbReference>
<feature type="domain" description="GHMP kinase N-terminal" evidence="11">
    <location>
        <begin position="112"/>
        <end position="201"/>
    </location>
</feature>
<dbReference type="AlphaFoldDB" id="A0AAP4FBC2"/>
<accession>A0AAP4FBC2</accession>
<feature type="domain" description="GHMP kinase C-terminal" evidence="12">
    <location>
        <begin position="269"/>
        <end position="343"/>
    </location>
</feature>
<sequence length="364" mass="37531">MADEFSTQTSANNTCTARAFAKVNLHLAVGPARPDGFHELVTIFQSLDLADTVRITCAEAESDSSVVSDDSGLHESTPGHSVAHDSPIHGTFVQALTVTGQDSASVPTDASNLAWQAVDAVAAALRAEHTKELALPQVTIAITKNIPVAGGMAGGSADAAAALRAANALFASYAGISALDEQVIHKLAAQLGSDVPFCLHGNTALGQGRGEKLHAVPTSGIYHWALVANAQGLSTPRVFAVFDEIVERDKLVGKQPQKNPIPSETASLAAALQAGDAQQLAGLLRNDLQQSALHIRPDLREILDTGEHAGALAGIVSGSGPTCAFLCADEQAARQVAAEVEKKIAGTRGIIATSPAARAELVES</sequence>
<dbReference type="InterPro" id="IPR014721">
    <property type="entry name" value="Ribsml_uS5_D2-typ_fold_subgr"/>
</dbReference>